<keyword evidence="9" id="KW-1185">Reference proteome</keyword>
<dbReference type="Pfam" id="PF07195">
    <property type="entry name" value="FliD_C"/>
    <property type="match status" value="1"/>
</dbReference>
<dbReference type="GO" id="GO:0007155">
    <property type="term" value="P:cell adhesion"/>
    <property type="evidence" value="ECO:0007669"/>
    <property type="project" value="InterPro"/>
</dbReference>
<dbReference type="InterPro" id="IPR010809">
    <property type="entry name" value="FliD_C"/>
</dbReference>
<evidence type="ECO:0000256" key="2">
    <source>
        <dbReference type="ARBA" id="ARBA00011255"/>
    </source>
</evidence>
<evidence type="ECO:0000313" key="9">
    <source>
        <dbReference type="Proteomes" id="UP000318413"/>
    </source>
</evidence>
<proteinExistence type="inferred from homology"/>
<dbReference type="AlphaFoldDB" id="A0A502CQB3"/>
<sequence>MPTTTGTTTTPTTTNVVKSATQSLLTSLKTGSGVDTASLVTSLVQAQFAQKTAALTAQADTLTAQVSAAGSLKSTMSNFSTALATLVKSGSLTTQPTSSNGSVLGATALPGATLAGLSRTITVDRLASAQSVRTTNPIADRTAVIGSGTFTLEFGQASYSADSATMTAFTGDAARSLTIDVASASLDDIATAINAKKAGVTATVITDGTGGAYLSLKGATGTNQAFTLTATSDPDGTLGQFNAGLGAASTSVTSTAINAQLTVDGIKVERASNSISDLVDGVKLQLNQVSAVPVTLSSTPPTAALKQAVNDFVDTYNLAFAQIKEQTDPKTGVLRSDTAARALLTSLQGLTSSALSYGVAAGVPNSLAAVGVRTNRDGTLQVDSAALDKALTDSPDAVEAMFAYSSIGLNGLSAQLDKITTTATSVIFGLGASVTRYTAAQSSLAKQQATLTDQSDQLTQRLTQQFASMNSKISAYKATQSFLDNQIRAWNQSNN</sequence>
<dbReference type="GO" id="GO:0005576">
    <property type="term" value="C:extracellular region"/>
    <property type="evidence" value="ECO:0007669"/>
    <property type="project" value="UniProtKB-SubCell"/>
</dbReference>
<reference evidence="8 9" key="1">
    <citation type="journal article" date="2019" name="Environ. Microbiol.">
        <title>Species interactions and distinct microbial communities in high Arctic permafrost affected cryosols are associated with the CH4 and CO2 gas fluxes.</title>
        <authorList>
            <person name="Altshuler I."/>
            <person name="Hamel J."/>
            <person name="Turney S."/>
            <person name="Magnuson E."/>
            <person name="Levesque R."/>
            <person name="Greer C."/>
            <person name="Whyte L.G."/>
        </authorList>
    </citation>
    <scope>NUCLEOTIDE SEQUENCE [LARGE SCALE GENOMIC DNA]</scope>
    <source>
        <strain evidence="8 9">S5.1</strain>
    </source>
</reference>
<dbReference type="Pfam" id="PF02465">
    <property type="entry name" value="FliD_N"/>
    <property type="match status" value="1"/>
</dbReference>
<dbReference type="InterPro" id="IPR040026">
    <property type="entry name" value="FliD"/>
</dbReference>
<name>A0A502CQB3_9SPHN</name>
<dbReference type="PANTHER" id="PTHR30288:SF0">
    <property type="entry name" value="FLAGELLAR HOOK-ASSOCIATED PROTEIN 2"/>
    <property type="match status" value="1"/>
</dbReference>
<dbReference type="GO" id="GO:0009424">
    <property type="term" value="C:bacterial-type flagellum hook"/>
    <property type="evidence" value="ECO:0007669"/>
    <property type="project" value="UniProtKB-UniRule"/>
</dbReference>
<dbReference type="PANTHER" id="PTHR30288">
    <property type="entry name" value="FLAGELLAR CAP/ASSEMBLY PROTEIN FLID"/>
    <property type="match status" value="1"/>
</dbReference>
<evidence type="ECO:0000256" key="4">
    <source>
        <dbReference type="ARBA" id="ARBA00023143"/>
    </source>
</evidence>
<evidence type="ECO:0000259" key="6">
    <source>
        <dbReference type="Pfam" id="PF02465"/>
    </source>
</evidence>
<comment type="caution">
    <text evidence="8">The sequence shown here is derived from an EMBL/GenBank/DDBJ whole genome shotgun (WGS) entry which is preliminary data.</text>
</comment>
<dbReference type="OrthoDB" id="7388356at2"/>
<evidence type="ECO:0000259" key="7">
    <source>
        <dbReference type="Pfam" id="PF07195"/>
    </source>
</evidence>
<evidence type="ECO:0000313" key="8">
    <source>
        <dbReference type="EMBL" id="TPG15417.1"/>
    </source>
</evidence>
<evidence type="ECO:0000256" key="5">
    <source>
        <dbReference type="RuleBase" id="RU362066"/>
    </source>
</evidence>
<dbReference type="GO" id="GO:0071973">
    <property type="term" value="P:bacterial-type flagellum-dependent cell motility"/>
    <property type="evidence" value="ECO:0007669"/>
    <property type="project" value="TreeGrafter"/>
</dbReference>
<dbReference type="GO" id="GO:0009421">
    <property type="term" value="C:bacterial-type flagellum filament cap"/>
    <property type="evidence" value="ECO:0007669"/>
    <property type="project" value="InterPro"/>
</dbReference>
<dbReference type="InterPro" id="IPR003481">
    <property type="entry name" value="FliD_N"/>
</dbReference>
<evidence type="ECO:0000256" key="1">
    <source>
        <dbReference type="ARBA" id="ARBA00009764"/>
    </source>
</evidence>
<keyword evidence="4 5" id="KW-0975">Bacterial flagellum</keyword>
<feature type="domain" description="Flagellar hook-associated protein 2 N-terminal" evidence="6">
    <location>
        <begin position="32"/>
        <end position="130"/>
    </location>
</feature>
<keyword evidence="3" id="KW-0175">Coiled coil</keyword>
<comment type="subcellular location">
    <subcellularLocation>
        <location evidence="5">Secreted</location>
    </subcellularLocation>
    <subcellularLocation>
        <location evidence="5">Bacterial flagellum</location>
    </subcellularLocation>
</comment>
<evidence type="ECO:0000256" key="3">
    <source>
        <dbReference type="ARBA" id="ARBA00023054"/>
    </source>
</evidence>
<feature type="domain" description="Flagellar hook-associated protein 2 C-terminal" evidence="7">
    <location>
        <begin position="256"/>
        <end position="477"/>
    </location>
</feature>
<comment type="similarity">
    <text evidence="1 5">Belongs to the FliD family.</text>
</comment>
<dbReference type="RefSeq" id="WP_140866346.1">
    <property type="nucleotide sequence ID" value="NZ_RCZK01000001.1"/>
</dbReference>
<protein>
    <recommendedName>
        <fullName evidence="5">Flagellar hook-associated protein 2</fullName>
        <shortName evidence="5">HAP2</shortName>
    </recommendedName>
    <alternativeName>
        <fullName evidence="5">Flagellar cap protein</fullName>
    </alternativeName>
</protein>
<keyword evidence="5" id="KW-0964">Secreted</keyword>
<comment type="function">
    <text evidence="5">Required for morphogenesis and for the elongation of the flagellar filament by facilitating polymerization of the flagellin monomers at the tip of growing filament. Forms a capping structure, which prevents flagellin subunits (transported through the central channel of the flagellum) from leaking out without polymerization at the distal end.</text>
</comment>
<gene>
    <name evidence="8" type="ORF">EAH84_01000</name>
</gene>
<organism evidence="8 9">
    <name type="scientific">Sphingomonas oligophenolica</name>
    <dbReference type="NCBI Taxonomy" id="301154"/>
    <lineage>
        <taxon>Bacteria</taxon>
        <taxon>Pseudomonadati</taxon>
        <taxon>Pseudomonadota</taxon>
        <taxon>Alphaproteobacteria</taxon>
        <taxon>Sphingomonadales</taxon>
        <taxon>Sphingomonadaceae</taxon>
        <taxon>Sphingomonas</taxon>
    </lineage>
</organism>
<dbReference type="Proteomes" id="UP000318413">
    <property type="component" value="Unassembled WGS sequence"/>
</dbReference>
<accession>A0A502CQB3</accession>
<dbReference type="EMBL" id="RCZK01000001">
    <property type="protein sequence ID" value="TPG15417.1"/>
    <property type="molecule type" value="Genomic_DNA"/>
</dbReference>
<comment type="subunit">
    <text evidence="2 5">Homopentamer.</text>
</comment>